<accession>A0A0W0HVF5</accession>
<sequence length="67" mass="7488">MNTLLQFFDQLSAKPSLTAFTRFLLFARTQDSHQSGVRTPVPEGRRGKLKRNLSAEKAQGEPGIDKV</sequence>
<evidence type="ECO:0000313" key="3">
    <source>
        <dbReference type="Proteomes" id="UP000054197"/>
    </source>
</evidence>
<protein>
    <submittedName>
        <fullName evidence="2">Uncharacterized protein</fullName>
    </submittedName>
</protein>
<comment type="caution">
    <text evidence="2">The sequence shown here is derived from an EMBL/GenBank/DDBJ whole genome shotgun (WGS) entry which is preliminary data.</text>
</comment>
<dbReference type="Proteomes" id="UP000054197">
    <property type="component" value="Unassembled WGS sequence"/>
</dbReference>
<dbReference type="EMBL" id="LKEF01000019">
    <property type="protein sequence ID" value="KTB64915.1"/>
    <property type="molecule type" value="Genomic_DNA"/>
</dbReference>
<gene>
    <name evidence="2" type="ORF">AO063_23130</name>
</gene>
<name>A0A0W0HVF5_PSEFL</name>
<feature type="region of interest" description="Disordered" evidence="1">
    <location>
        <begin position="31"/>
        <end position="67"/>
    </location>
</feature>
<dbReference type="AlphaFoldDB" id="A0A0W0HVF5"/>
<evidence type="ECO:0000313" key="2">
    <source>
        <dbReference type="EMBL" id="KTB64915.1"/>
    </source>
</evidence>
<evidence type="ECO:0000256" key="1">
    <source>
        <dbReference type="SAM" id="MobiDB-lite"/>
    </source>
</evidence>
<proteinExistence type="predicted"/>
<organism evidence="2 3">
    <name type="scientific">Pseudomonas fluorescens ICMP 11288</name>
    <dbReference type="NCBI Taxonomy" id="1198309"/>
    <lineage>
        <taxon>Bacteria</taxon>
        <taxon>Pseudomonadati</taxon>
        <taxon>Pseudomonadota</taxon>
        <taxon>Gammaproteobacteria</taxon>
        <taxon>Pseudomonadales</taxon>
        <taxon>Pseudomonadaceae</taxon>
        <taxon>Pseudomonas</taxon>
    </lineage>
</organism>
<reference evidence="2 3" key="1">
    <citation type="submission" date="2015-09" db="EMBL/GenBank/DDBJ databases">
        <title>Genome sequence of ICMP 11288.</title>
        <authorList>
            <person name="Visnovsky S."/>
            <person name="Lu A."/>
            <person name="Panda P."/>
            <person name="Pitman A."/>
        </authorList>
    </citation>
    <scope>NUCLEOTIDE SEQUENCE [LARGE SCALE GENOMIC DNA]</scope>
    <source>
        <strain evidence="2 3">ICMP 11288</strain>
    </source>
</reference>